<accession>A0A4V1J1C0</accession>
<dbReference type="InterPro" id="IPR049481">
    <property type="entry name" value="SMN_G2-BD"/>
</dbReference>
<feature type="region of interest" description="Disordered" evidence="1">
    <location>
        <begin position="229"/>
        <end position="255"/>
    </location>
</feature>
<evidence type="ECO:0000256" key="1">
    <source>
        <dbReference type="SAM" id="MobiDB-lite"/>
    </source>
</evidence>
<reference evidence="4" key="1">
    <citation type="journal article" date="2018" name="Nat. Microbiol.">
        <title>Leveraging single-cell genomics to expand the fungal tree of life.</title>
        <authorList>
            <person name="Ahrendt S.R."/>
            <person name="Quandt C.A."/>
            <person name="Ciobanu D."/>
            <person name="Clum A."/>
            <person name="Salamov A."/>
            <person name="Andreopoulos B."/>
            <person name="Cheng J.F."/>
            <person name="Woyke T."/>
            <person name="Pelin A."/>
            <person name="Henrissat B."/>
            <person name="Reynolds N.K."/>
            <person name="Benny G.L."/>
            <person name="Smith M.E."/>
            <person name="James T.Y."/>
            <person name="Grigoriev I.V."/>
        </authorList>
    </citation>
    <scope>NUCLEOTIDE SEQUENCE [LARGE SCALE GENOMIC DNA]</scope>
    <source>
        <strain evidence="4">Benny S71-1</strain>
    </source>
</reference>
<evidence type="ECO:0000259" key="2">
    <source>
        <dbReference type="Pfam" id="PF20636"/>
    </source>
</evidence>
<feature type="compositionally biased region" description="Basic and acidic residues" evidence="1">
    <location>
        <begin position="49"/>
        <end position="61"/>
    </location>
</feature>
<sequence length="255" mass="28713">MADSYDTTTAYAVEYEPVVRPAGYVDLDAMRDVPTMTTGTGTLPDDDYDRLMADMASHEDSNNNNNEEEEEEEEEDDDDDGDIWDDTALIEAWDAAYDEYKKYHAKKNDADDAASTKHTSKRGLKPIPDKYRATPVPPLPATSTTATDNTLADDNYDATHDPSVGAWPHVSCHGYDAFGSDLVWRAIQCMVTSRLATRHAVAHASDPDTLNMVTAWYYAGYYTAIHEAKQQQQQQQQHSEQVEEETPETSRRMHY</sequence>
<proteinExistence type="predicted"/>
<protein>
    <recommendedName>
        <fullName evidence="2">Survival Motor Neuron Gemin2-binding domain-containing protein</fullName>
    </recommendedName>
</protein>
<dbReference type="EMBL" id="KZ990172">
    <property type="protein sequence ID" value="RKP24529.1"/>
    <property type="molecule type" value="Genomic_DNA"/>
</dbReference>
<evidence type="ECO:0000313" key="4">
    <source>
        <dbReference type="Proteomes" id="UP000278143"/>
    </source>
</evidence>
<feature type="region of interest" description="Disordered" evidence="1">
    <location>
        <begin position="107"/>
        <end position="151"/>
    </location>
</feature>
<feature type="region of interest" description="Disordered" evidence="1">
    <location>
        <begin position="33"/>
        <end position="83"/>
    </location>
</feature>
<organism evidence="3 4">
    <name type="scientific">Syncephalis pseudoplumigaleata</name>
    <dbReference type="NCBI Taxonomy" id="1712513"/>
    <lineage>
        <taxon>Eukaryota</taxon>
        <taxon>Fungi</taxon>
        <taxon>Fungi incertae sedis</taxon>
        <taxon>Zoopagomycota</taxon>
        <taxon>Zoopagomycotina</taxon>
        <taxon>Zoopagomycetes</taxon>
        <taxon>Zoopagales</taxon>
        <taxon>Piptocephalidaceae</taxon>
        <taxon>Syncephalis</taxon>
    </lineage>
</organism>
<dbReference type="PANTHER" id="PTHR39267:SF1">
    <property type="entry name" value="SURVIVAL MOTOR NEURON PROTEIN"/>
    <property type="match status" value="1"/>
</dbReference>
<evidence type="ECO:0000313" key="3">
    <source>
        <dbReference type="EMBL" id="RKP24529.1"/>
    </source>
</evidence>
<gene>
    <name evidence="3" type="ORF">SYNPS1DRAFT_29705</name>
</gene>
<name>A0A4V1J1C0_9FUNG</name>
<dbReference type="CDD" id="cd22851">
    <property type="entry name" value="SMN_N"/>
    <property type="match status" value="1"/>
</dbReference>
<dbReference type="AlphaFoldDB" id="A0A4V1J1C0"/>
<dbReference type="OrthoDB" id="197400at2759"/>
<dbReference type="InterPro" id="IPR040424">
    <property type="entry name" value="Smn1"/>
</dbReference>
<dbReference type="PANTHER" id="PTHR39267">
    <property type="entry name" value="SURVIVAL MOTOR NEURON-LIKE PROTEIN 1"/>
    <property type="match status" value="1"/>
</dbReference>
<feature type="compositionally biased region" description="Low complexity" evidence="1">
    <location>
        <begin position="141"/>
        <end position="151"/>
    </location>
</feature>
<feature type="domain" description="Survival Motor Neuron Gemin2-binding" evidence="2">
    <location>
        <begin position="77"/>
        <end position="103"/>
    </location>
</feature>
<feature type="compositionally biased region" description="Acidic residues" evidence="1">
    <location>
        <begin position="66"/>
        <end position="83"/>
    </location>
</feature>
<dbReference type="Pfam" id="PF20636">
    <property type="entry name" value="SMN_G2-BD"/>
    <property type="match status" value="1"/>
</dbReference>
<dbReference type="Proteomes" id="UP000278143">
    <property type="component" value="Unassembled WGS sequence"/>
</dbReference>
<keyword evidence="4" id="KW-1185">Reference proteome</keyword>